<proteinExistence type="predicted"/>
<dbReference type="PANTHER" id="PTHR35133:SF1">
    <property type="entry name" value="PROTEIN EFFECTOR OF TRANSCRIPTION 2-RELATED"/>
    <property type="match status" value="1"/>
</dbReference>
<dbReference type="Pfam" id="PF19239">
    <property type="entry name" value="GIY_YIG_domain"/>
    <property type="match status" value="1"/>
</dbReference>
<reference evidence="1" key="2">
    <citation type="submission" date="2023-06" db="EMBL/GenBank/DDBJ databases">
        <authorList>
            <person name="Ma L."/>
            <person name="Liu K.-W."/>
            <person name="Li Z."/>
            <person name="Hsiao Y.-Y."/>
            <person name="Qi Y."/>
            <person name="Fu T."/>
            <person name="Tang G."/>
            <person name="Zhang D."/>
            <person name="Sun W.-H."/>
            <person name="Liu D.-K."/>
            <person name="Li Y."/>
            <person name="Chen G.-Z."/>
            <person name="Liu X.-D."/>
            <person name="Liao X.-Y."/>
            <person name="Jiang Y.-T."/>
            <person name="Yu X."/>
            <person name="Hao Y."/>
            <person name="Huang J."/>
            <person name="Zhao X.-W."/>
            <person name="Ke S."/>
            <person name="Chen Y.-Y."/>
            <person name="Wu W.-L."/>
            <person name="Hsu J.-L."/>
            <person name="Lin Y.-F."/>
            <person name="Huang M.-D."/>
            <person name="Li C.-Y."/>
            <person name="Huang L."/>
            <person name="Wang Z.-W."/>
            <person name="Zhao X."/>
            <person name="Zhong W.-Y."/>
            <person name="Peng D.-H."/>
            <person name="Ahmad S."/>
            <person name="Lan S."/>
            <person name="Zhang J.-S."/>
            <person name="Tsai W.-C."/>
            <person name="Van De Peer Y."/>
            <person name="Liu Z.-J."/>
        </authorList>
    </citation>
    <scope>NUCLEOTIDE SEQUENCE</scope>
    <source>
        <strain evidence="1">SCP</strain>
        <tissue evidence="1">Leaves</tissue>
    </source>
</reference>
<dbReference type="EMBL" id="JAUJYN010000002">
    <property type="protein sequence ID" value="KAK1279005.1"/>
    <property type="molecule type" value="Genomic_DNA"/>
</dbReference>
<dbReference type="Proteomes" id="UP001179952">
    <property type="component" value="Unassembled WGS sequence"/>
</dbReference>
<keyword evidence="2" id="KW-1185">Reference proteome</keyword>
<sequence length="124" mass="13728">MGKDGVHRYRSHNLPPALSAPGIYELGIALAATDETGHRTNFIHVISVYVGITGDLRKRLQEHGRGGSHLENVKWNGYGLFEGVLSKGFPIFYRVRRVSLLINSSYSSNCAFSTSKINDFSRSS</sequence>
<dbReference type="GO" id="GO:0003677">
    <property type="term" value="F:DNA binding"/>
    <property type="evidence" value="ECO:0007669"/>
    <property type="project" value="InterPro"/>
</dbReference>
<protein>
    <recommendedName>
        <fullName evidence="3">GIY-YIG domain-containing protein</fullName>
    </recommendedName>
</protein>
<dbReference type="AlphaFoldDB" id="A0AAV9BR66"/>
<gene>
    <name evidence="1" type="ORF">QJS04_geneDACA003397</name>
</gene>
<evidence type="ECO:0008006" key="3">
    <source>
        <dbReference type="Google" id="ProtNLM"/>
    </source>
</evidence>
<comment type="caution">
    <text evidence="1">The sequence shown here is derived from an EMBL/GenBank/DDBJ whole genome shotgun (WGS) entry which is preliminary data.</text>
</comment>
<evidence type="ECO:0000313" key="1">
    <source>
        <dbReference type="EMBL" id="KAK1279005.1"/>
    </source>
</evidence>
<evidence type="ECO:0000313" key="2">
    <source>
        <dbReference type="Proteomes" id="UP001179952"/>
    </source>
</evidence>
<organism evidence="1 2">
    <name type="scientific">Acorus gramineus</name>
    <name type="common">Dwarf sweet flag</name>
    <dbReference type="NCBI Taxonomy" id="55184"/>
    <lineage>
        <taxon>Eukaryota</taxon>
        <taxon>Viridiplantae</taxon>
        <taxon>Streptophyta</taxon>
        <taxon>Embryophyta</taxon>
        <taxon>Tracheophyta</taxon>
        <taxon>Spermatophyta</taxon>
        <taxon>Magnoliopsida</taxon>
        <taxon>Liliopsida</taxon>
        <taxon>Acoraceae</taxon>
        <taxon>Acorus</taxon>
    </lineage>
</organism>
<dbReference type="PANTHER" id="PTHR35133">
    <property type="entry name" value="PROTEIN EFFECTOR OF TRANSCRIPTION 2-RELATED"/>
    <property type="match status" value="1"/>
</dbReference>
<name>A0AAV9BR66_ACOGR</name>
<accession>A0AAV9BR66</accession>
<reference evidence="1" key="1">
    <citation type="journal article" date="2023" name="Nat. Commun.">
        <title>Diploid and tetraploid genomes of Acorus and the evolution of monocots.</title>
        <authorList>
            <person name="Ma L."/>
            <person name="Liu K.W."/>
            <person name="Li Z."/>
            <person name="Hsiao Y.Y."/>
            <person name="Qi Y."/>
            <person name="Fu T."/>
            <person name="Tang G.D."/>
            <person name="Zhang D."/>
            <person name="Sun W.H."/>
            <person name="Liu D.K."/>
            <person name="Li Y."/>
            <person name="Chen G.Z."/>
            <person name="Liu X.D."/>
            <person name="Liao X.Y."/>
            <person name="Jiang Y.T."/>
            <person name="Yu X."/>
            <person name="Hao Y."/>
            <person name="Huang J."/>
            <person name="Zhao X.W."/>
            <person name="Ke S."/>
            <person name="Chen Y.Y."/>
            <person name="Wu W.L."/>
            <person name="Hsu J.L."/>
            <person name="Lin Y.F."/>
            <person name="Huang M.D."/>
            <person name="Li C.Y."/>
            <person name="Huang L."/>
            <person name="Wang Z.W."/>
            <person name="Zhao X."/>
            <person name="Zhong W.Y."/>
            <person name="Peng D.H."/>
            <person name="Ahmad S."/>
            <person name="Lan S."/>
            <person name="Zhang J.S."/>
            <person name="Tsai W.C."/>
            <person name="Van de Peer Y."/>
            <person name="Liu Z.J."/>
        </authorList>
    </citation>
    <scope>NUCLEOTIDE SEQUENCE</scope>
    <source>
        <strain evidence="1">SCP</strain>
    </source>
</reference>
<dbReference type="InterPro" id="IPR038909">
    <property type="entry name" value="Effector_transcript"/>
</dbReference>
<dbReference type="GO" id="GO:0006355">
    <property type="term" value="P:regulation of DNA-templated transcription"/>
    <property type="evidence" value="ECO:0007669"/>
    <property type="project" value="InterPro"/>
</dbReference>